<gene>
    <name evidence="1" type="ORF">FSB_LOCUS8245</name>
</gene>
<organism evidence="1">
    <name type="scientific">Fagus sylvatica</name>
    <name type="common">Beechnut</name>
    <dbReference type="NCBI Taxonomy" id="28930"/>
    <lineage>
        <taxon>Eukaryota</taxon>
        <taxon>Viridiplantae</taxon>
        <taxon>Streptophyta</taxon>
        <taxon>Embryophyta</taxon>
        <taxon>Tracheophyta</taxon>
        <taxon>Spermatophyta</taxon>
        <taxon>Magnoliopsida</taxon>
        <taxon>eudicotyledons</taxon>
        <taxon>Gunneridae</taxon>
        <taxon>Pentapetalae</taxon>
        <taxon>rosids</taxon>
        <taxon>fabids</taxon>
        <taxon>Fagales</taxon>
        <taxon>Fagaceae</taxon>
        <taxon>Fagus</taxon>
    </lineage>
</organism>
<accession>A0A2N9EZU0</accession>
<proteinExistence type="predicted"/>
<evidence type="ECO:0000313" key="1">
    <source>
        <dbReference type="EMBL" id="SPC80363.1"/>
    </source>
</evidence>
<dbReference type="EMBL" id="OIVN01000446">
    <property type="protein sequence ID" value="SPC80363.1"/>
    <property type="molecule type" value="Genomic_DNA"/>
</dbReference>
<sequence>MVGLRGTCYHVAPPTNPPLFACLYSFLTRFSRQLLEAFWCSKWVIRGTVGNLEKSTFQRYKVCMNWSLDGKVITPGSRGVRAVFLHFSGEDSDQLVASWEESAYEGGCPGGKTHQIFITFSLFSSVFTRTVDVAPDVDFQQSWCPWKACDTLFLKVPDLRKVELGSGRCGHANGGRRSVISSPEGYFPIEILAKPGKILAIPELHVMSEHVLFLKVLDLRIKSQQVGKNLCAKATSPGENYEIFSIVSFLLSIFLRTVDMAPNVVFSTILVSLKSLQ</sequence>
<name>A0A2N9EZU0_FAGSY</name>
<dbReference type="AlphaFoldDB" id="A0A2N9EZU0"/>
<protein>
    <submittedName>
        <fullName evidence="1">Uncharacterized protein</fullName>
    </submittedName>
</protein>
<reference evidence="1" key="1">
    <citation type="submission" date="2018-02" db="EMBL/GenBank/DDBJ databases">
        <authorList>
            <person name="Cohen D.B."/>
            <person name="Kent A.D."/>
        </authorList>
    </citation>
    <scope>NUCLEOTIDE SEQUENCE</scope>
</reference>